<keyword evidence="5" id="KW-1185">Reference proteome</keyword>
<dbReference type="Pfam" id="PF01323">
    <property type="entry name" value="DSBA"/>
    <property type="match status" value="1"/>
</dbReference>
<dbReference type="GO" id="GO:0018845">
    <property type="term" value="F:2-hydroxychromene-2-carboxylate isomerase activity"/>
    <property type="evidence" value="ECO:0007669"/>
    <property type="project" value="UniProtKB-UniRule"/>
</dbReference>
<dbReference type="EC" id="5.99.1.4" evidence="1"/>
<dbReference type="Proteomes" id="UP000267418">
    <property type="component" value="Unassembled WGS sequence"/>
</dbReference>
<name>A0A3S0GUI2_9BURK</name>
<dbReference type="RefSeq" id="WP_093205878.1">
    <property type="nucleotide sequence ID" value="NZ_RXOE01000007.1"/>
</dbReference>
<sequence>MKHIDFHLDFISPYAHLAFEHLPEALEGLSYSVAYKPVLLGALLKQHGQLGPAEIPSKRSWTYRHVLWLGHTHGIEIQMPASHPYNPLPHLRLAVSTGDDGSISRLAAETIFRHVWRGGEDAGDAARLAALAAQLKPKRDANSDESKALLKRNTDEALQQGVFGTPSYVVDGRLFWGFDGLQMLRAYLKGDAWFDGPQWASADQRPALLRGSKPA</sequence>
<dbReference type="EMBL" id="RXOE01000007">
    <property type="protein sequence ID" value="RTQ32174.1"/>
    <property type="molecule type" value="Genomic_DNA"/>
</dbReference>
<dbReference type="GO" id="GO:0006749">
    <property type="term" value="P:glutathione metabolic process"/>
    <property type="evidence" value="ECO:0007669"/>
    <property type="project" value="TreeGrafter"/>
</dbReference>
<reference evidence="4 5" key="1">
    <citation type="submission" date="2018-12" db="EMBL/GenBank/DDBJ databases">
        <title>The genome of Variovorax gossypii DSM 100435.</title>
        <authorList>
            <person name="Gao J."/>
            <person name="Sun J."/>
        </authorList>
    </citation>
    <scope>NUCLEOTIDE SEQUENCE [LARGE SCALE GENOMIC DNA]</scope>
    <source>
        <strain evidence="4 5">DSM 100435</strain>
    </source>
</reference>
<feature type="domain" description="DSBA-like thioredoxin" evidence="3">
    <location>
        <begin position="4"/>
        <end position="188"/>
    </location>
</feature>
<evidence type="ECO:0000256" key="1">
    <source>
        <dbReference type="PIRNR" id="PIRNR006386"/>
    </source>
</evidence>
<evidence type="ECO:0000259" key="3">
    <source>
        <dbReference type="Pfam" id="PF01323"/>
    </source>
</evidence>
<dbReference type="CDD" id="cd03022">
    <property type="entry name" value="DsbA_HCCA_Iso"/>
    <property type="match status" value="1"/>
</dbReference>
<dbReference type="SUPFAM" id="SSF52833">
    <property type="entry name" value="Thioredoxin-like"/>
    <property type="match status" value="1"/>
</dbReference>
<dbReference type="GO" id="GO:0004364">
    <property type="term" value="F:glutathione transferase activity"/>
    <property type="evidence" value="ECO:0007669"/>
    <property type="project" value="TreeGrafter"/>
</dbReference>
<dbReference type="PANTHER" id="PTHR42943:SF2">
    <property type="entry name" value="GLUTATHIONE S-TRANSFERASE KAPPA 1"/>
    <property type="match status" value="1"/>
</dbReference>
<protein>
    <recommendedName>
        <fullName evidence="1">2-hydroxychromene-2-carboxylate isomerase</fullName>
        <ecNumber evidence="1">5.99.1.4</ecNumber>
    </recommendedName>
</protein>
<dbReference type="Gene3D" id="3.40.30.10">
    <property type="entry name" value="Glutaredoxin"/>
    <property type="match status" value="1"/>
</dbReference>
<dbReference type="InterPro" id="IPR051924">
    <property type="entry name" value="GST_Kappa/NadH"/>
</dbReference>
<accession>A0A3S0GUI2</accession>
<dbReference type="PANTHER" id="PTHR42943">
    <property type="entry name" value="GLUTATHIONE S-TRANSFERASE KAPPA"/>
    <property type="match status" value="1"/>
</dbReference>
<dbReference type="PIRSF" id="PIRSF006386">
    <property type="entry name" value="HCCAis_GSTk"/>
    <property type="match status" value="1"/>
</dbReference>
<dbReference type="InterPro" id="IPR036249">
    <property type="entry name" value="Thioredoxin-like_sf"/>
</dbReference>
<organism evidence="4 5">
    <name type="scientific">Variovorax gossypii</name>
    <dbReference type="NCBI Taxonomy" id="1679495"/>
    <lineage>
        <taxon>Bacteria</taxon>
        <taxon>Pseudomonadati</taxon>
        <taxon>Pseudomonadota</taxon>
        <taxon>Betaproteobacteria</taxon>
        <taxon>Burkholderiales</taxon>
        <taxon>Comamonadaceae</taxon>
        <taxon>Variovorax</taxon>
    </lineage>
</organism>
<dbReference type="InterPro" id="IPR014440">
    <property type="entry name" value="HCCAis_GSTk"/>
</dbReference>
<dbReference type="GO" id="GO:1901170">
    <property type="term" value="P:naphthalene catabolic process"/>
    <property type="evidence" value="ECO:0007669"/>
    <property type="project" value="InterPro"/>
</dbReference>
<proteinExistence type="inferred from homology"/>
<evidence type="ECO:0000256" key="2">
    <source>
        <dbReference type="PIRSR" id="PIRSR006386-1"/>
    </source>
</evidence>
<evidence type="ECO:0000313" key="4">
    <source>
        <dbReference type="EMBL" id="RTQ32174.1"/>
    </source>
</evidence>
<comment type="similarity">
    <text evidence="1">Belongs to the GST superfamily. NadH family.</text>
</comment>
<dbReference type="OrthoDB" id="8560325at2"/>
<dbReference type="InterPro" id="IPR001853">
    <property type="entry name" value="DSBA-like_thioredoxin_dom"/>
</dbReference>
<comment type="catalytic activity">
    <reaction evidence="1">
        <text>2-hydroxychromene-2-carboxylate = (3E)-4-(2-hydroxyphenyl)-2-oxobut-3-enoate</text>
        <dbReference type="Rhea" id="RHEA:27401"/>
        <dbReference type="ChEBI" id="CHEBI:59350"/>
        <dbReference type="ChEBI" id="CHEBI:59353"/>
        <dbReference type="EC" id="5.99.1.4"/>
    </reaction>
</comment>
<evidence type="ECO:0000313" key="5">
    <source>
        <dbReference type="Proteomes" id="UP000267418"/>
    </source>
</evidence>
<dbReference type="InterPro" id="IPR044087">
    <property type="entry name" value="NahD-like"/>
</dbReference>
<dbReference type="AlphaFoldDB" id="A0A3S0GUI2"/>
<gene>
    <name evidence="4" type="ORF">EJP69_23170</name>
</gene>
<comment type="caution">
    <text evidence="4">The sequence shown here is derived from an EMBL/GenBank/DDBJ whole genome shotgun (WGS) entry which is preliminary data.</text>
</comment>
<keyword evidence="1 4" id="KW-0413">Isomerase</keyword>
<feature type="active site" description="Nucleophile" evidence="2">
    <location>
        <position position="12"/>
    </location>
</feature>
<dbReference type="GO" id="GO:0004602">
    <property type="term" value="F:glutathione peroxidase activity"/>
    <property type="evidence" value="ECO:0007669"/>
    <property type="project" value="TreeGrafter"/>
</dbReference>